<keyword evidence="2 9" id="KW-0813">Transport</keyword>
<dbReference type="Pfam" id="PF02416">
    <property type="entry name" value="TatA_B_E"/>
    <property type="match status" value="1"/>
</dbReference>
<feature type="compositionally biased region" description="Low complexity" evidence="10">
    <location>
        <begin position="167"/>
        <end position="180"/>
    </location>
</feature>
<keyword evidence="7 9" id="KW-0811">Translocation</keyword>
<dbReference type="AlphaFoldDB" id="A0A4R2PRI9"/>
<dbReference type="PRINTS" id="PR01506">
    <property type="entry name" value="TATBPROTEIN"/>
</dbReference>
<feature type="transmembrane region" description="Helical" evidence="11">
    <location>
        <begin position="6"/>
        <end position="22"/>
    </location>
</feature>
<dbReference type="GO" id="GO:0008320">
    <property type="term" value="F:protein transmembrane transporter activity"/>
    <property type="evidence" value="ECO:0007669"/>
    <property type="project" value="UniProtKB-UniRule"/>
</dbReference>
<comment type="caution">
    <text evidence="12">The sequence shown here is derived from an EMBL/GenBank/DDBJ whole genome shotgun (WGS) entry which is preliminary data.</text>
</comment>
<accession>A0A4R2PRI9</accession>
<evidence type="ECO:0000256" key="4">
    <source>
        <dbReference type="ARBA" id="ARBA00022692"/>
    </source>
</evidence>
<gene>
    <name evidence="9" type="primary">tatB</name>
    <name evidence="12" type="ORF">EV659_101407</name>
</gene>
<comment type="subcellular location">
    <subcellularLocation>
        <location evidence="9">Cell membrane</location>
        <topology evidence="9">Single-pass membrane protein</topology>
    </subcellularLocation>
    <subcellularLocation>
        <location evidence="1">Membrane</location>
        <topology evidence="1">Single-pass membrane protein</topology>
    </subcellularLocation>
</comment>
<proteinExistence type="inferred from homology"/>
<protein>
    <recommendedName>
        <fullName evidence="9">Sec-independent protein translocase protein TatB</fullName>
    </recommendedName>
</protein>
<evidence type="ECO:0000256" key="2">
    <source>
        <dbReference type="ARBA" id="ARBA00022448"/>
    </source>
</evidence>
<feature type="region of interest" description="Disordered" evidence="10">
    <location>
        <begin position="68"/>
        <end position="187"/>
    </location>
</feature>
<keyword evidence="4 9" id="KW-0812">Transmembrane</keyword>
<evidence type="ECO:0000256" key="11">
    <source>
        <dbReference type="SAM" id="Phobius"/>
    </source>
</evidence>
<dbReference type="EMBL" id="SLXO01000001">
    <property type="protein sequence ID" value="TCP38503.1"/>
    <property type="molecule type" value="Genomic_DNA"/>
</dbReference>
<dbReference type="PANTHER" id="PTHR33162">
    <property type="entry name" value="SEC-INDEPENDENT PROTEIN TRANSLOCASE PROTEIN TATA, CHLOROPLASTIC"/>
    <property type="match status" value="1"/>
</dbReference>
<evidence type="ECO:0000256" key="9">
    <source>
        <dbReference type="HAMAP-Rule" id="MF_00237"/>
    </source>
</evidence>
<evidence type="ECO:0000313" key="13">
    <source>
        <dbReference type="Proteomes" id="UP000295399"/>
    </source>
</evidence>
<evidence type="ECO:0000256" key="6">
    <source>
        <dbReference type="ARBA" id="ARBA00022989"/>
    </source>
</evidence>
<keyword evidence="13" id="KW-1185">Reference proteome</keyword>
<dbReference type="RefSeq" id="WP_132706971.1">
    <property type="nucleotide sequence ID" value="NZ_JACIGF010000001.1"/>
</dbReference>
<comment type="subunit">
    <text evidence="9">The Tat system comprises two distinct complexes: a TatABC complex, containing multiple copies of TatA, TatB and TatC subunits, and a separate TatA complex, containing only TatA subunits. Substrates initially bind to the TatABC complex, which probably triggers association of the separate TatA complex to form the active translocon.</text>
</comment>
<dbReference type="NCBIfam" id="TIGR01410">
    <property type="entry name" value="tatB"/>
    <property type="match status" value="1"/>
</dbReference>
<organism evidence="12 13">
    <name type="scientific">Rhodothalassium salexigens DSM 2132</name>
    <dbReference type="NCBI Taxonomy" id="1188247"/>
    <lineage>
        <taxon>Bacteria</taxon>
        <taxon>Pseudomonadati</taxon>
        <taxon>Pseudomonadota</taxon>
        <taxon>Alphaproteobacteria</taxon>
        <taxon>Rhodothalassiales</taxon>
        <taxon>Rhodothalassiaceae</taxon>
        <taxon>Rhodothalassium</taxon>
    </lineage>
</organism>
<evidence type="ECO:0000256" key="10">
    <source>
        <dbReference type="SAM" id="MobiDB-lite"/>
    </source>
</evidence>
<dbReference type="InParanoid" id="A0A4R2PRI9"/>
<keyword evidence="8 9" id="KW-0472">Membrane</keyword>
<dbReference type="InterPro" id="IPR003369">
    <property type="entry name" value="TatA/B/E"/>
</dbReference>
<dbReference type="GO" id="GO:0033281">
    <property type="term" value="C:TAT protein transport complex"/>
    <property type="evidence" value="ECO:0007669"/>
    <property type="project" value="UniProtKB-UniRule"/>
</dbReference>
<dbReference type="OrthoDB" id="7206969at2"/>
<evidence type="ECO:0000256" key="3">
    <source>
        <dbReference type="ARBA" id="ARBA00022475"/>
    </source>
</evidence>
<dbReference type="Proteomes" id="UP000295399">
    <property type="component" value="Unassembled WGS sequence"/>
</dbReference>
<evidence type="ECO:0000256" key="7">
    <source>
        <dbReference type="ARBA" id="ARBA00023010"/>
    </source>
</evidence>
<comment type="similarity">
    <text evidence="9">Belongs to the TatB family.</text>
</comment>
<dbReference type="InterPro" id="IPR018448">
    <property type="entry name" value="TatB"/>
</dbReference>
<keyword evidence="5 9" id="KW-0653">Protein transport</keyword>
<dbReference type="HAMAP" id="MF_00237">
    <property type="entry name" value="TatB"/>
    <property type="match status" value="1"/>
</dbReference>
<evidence type="ECO:0000256" key="8">
    <source>
        <dbReference type="ARBA" id="ARBA00023136"/>
    </source>
</evidence>
<sequence>MFDLHWTELILVMIVTLLVVGPKDLPKVMRTVGALMHKLRSFAGEFQSGLDQIAREAELDELKRQAQALQNNRIDDPATQARATEQRKDLPRGPQTSAAPAAPATPGIATPDGGYDPTSGAPQPAAATPGETWPDGSGDAAPIRDTEATGDAETAPMTEPAPKKGPEAGPGTGAETPAAADRAGEGR</sequence>
<dbReference type="GO" id="GO:0043953">
    <property type="term" value="P:protein transport by the Tat complex"/>
    <property type="evidence" value="ECO:0007669"/>
    <property type="project" value="UniProtKB-UniRule"/>
</dbReference>
<keyword evidence="3 9" id="KW-1003">Cell membrane</keyword>
<evidence type="ECO:0000256" key="5">
    <source>
        <dbReference type="ARBA" id="ARBA00022927"/>
    </source>
</evidence>
<reference evidence="12 13" key="1">
    <citation type="submission" date="2019-03" db="EMBL/GenBank/DDBJ databases">
        <title>Genomic Encyclopedia of Type Strains, Phase IV (KMG-IV): sequencing the most valuable type-strain genomes for metagenomic binning, comparative biology and taxonomic classification.</title>
        <authorList>
            <person name="Goeker M."/>
        </authorList>
    </citation>
    <scope>NUCLEOTIDE SEQUENCE [LARGE SCALE GENOMIC DNA]</scope>
    <source>
        <strain evidence="12 13">DSM 2132</strain>
    </source>
</reference>
<dbReference type="Gene3D" id="1.20.5.3310">
    <property type="match status" value="1"/>
</dbReference>
<evidence type="ECO:0000256" key="1">
    <source>
        <dbReference type="ARBA" id="ARBA00004167"/>
    </source>
</evidence>
<comment type="function">
    <text evidence="9">Part of the twin-arginine translocation (Tat) system that transports large folded proteins containing a characteristic twin-arginine motif in their signal peptide across membranes. Together with TatC, TatB is part of a receptor directly interacting with Tat signal peptides. TatB may form an oligomeric binding site that transiently accommodates folded Tat precursor proteins before their translocation.</text>
</comment>
<dbReference type="FunCoup" id="A0A4R2PRI9">
    <property type="interactions" value="208"/>
</dbReference>
<evidence type="ECO:0000313" key="12">
    <source>
        <dbReference type="EMBL" id="TCP38503.1"/>
    </source>
</evidence>
<dbReference type="PANTHER" id="PTHR33162:SF1">
    <property type="entry name" value="SEC-INDEPENDENT PROTEIN TRANSLOCASE PROTEIN TATA, CHLOROPLASTIC"/>
    <property type="match status" value="1"/>
</dbReference>
<keyword evidence="6 9" id="KW-1133">Transmembrane helix</keyword>
<feature type="compositionally biased region" description="Low complexity" evidence="10">
    <location>
        <begin position="93"/>
        <end position="114"/>
    </location>
</feature>
<name>A0A4R2PRI9_RHOSA</name>